<dbReference type="Pfam" id="PF12832">
    <property type="entry name" value="MFS_1_like"/>
    <property type="match status" value="1"/>
</dbReference>
<sequence length="384" mass="42376">MKLPYWRLSGFYFCYFATLGAFLPFWSLYLKQIGFAATEIGELTALLVATKIVAPYLWSWLADKSGRCLGLIRVTSLFSALIFGGFLLGHDYPWVAGVTVAFSFFWNATLPQFEAATLRHLKSEPQRYSRIRLWGSVGFIASVLGIGRFLDHFSVEYLPWIIAALLLSNWLMALITPEAAAGHQAEAAASLLRILFKPELLAFFSVYMLLQVAHGPYYVFYSVYLRQHAYSASLTGFLWALGVCAEILVFIWMYGLCKRIGSRGLLLGSLALSTLRWLMIAHGVDSLALIVAAQLLHAASFGVAHVVAMQLLQGYFGERHQSKGQALYSSLSFGLGGMLGSFYSGYWWDELGGDMVFVLAALACGAAFLIAFIGVARQKPATLG</sequence>
<comment type="subcellular location">
    <subcellularLocation>
        <location evidence="1">Cell inner membrane</location>
        <topology evidence="1">Multi-pass membrane protein</topology>
    </subcellularLocation>
</comment>
<evidence type="ECO:0000256" key="2">
    <source>
        <dbReference type="ARBA" id="ARBA00022448"/>
    </source>
</evidence>
<keyword evidence="6 8" id="KW-1133">Transmembrane helix</keyword>
<keyword evidence="11" id="KW-1185">Reference proteome</keyword>
<protein>
    <submittedName>
        <fullName evidence="10">MFS transporter</fullName>
    </submittedName>
</protein>
<dbReference type="PANTHER" id="PTHR23522:SF10">
    <property type="entry name" value="3-PHENYLPROPIONIC ACID TRANSPORTER-RELATED"/>
    <property type="match status" value="1"/>
</dbReference>
<feature type="domain" description="Major facilitator superfamily associated" evidence="9">
    <location>
        <begin position="5"/>
        <end position="357"/>
    </location>
</feature>
<feature type="transmembrane region" description="Helical" evidence="8">
    <location>
        <begin position="12"/>
        <end position="29"/>
    </location>
</feature>
<comment type="caution">
    <text evidence="10">The sequence shown here is derived from an EMBL/GenBank/DDBJ whole genome shotgun (WGS) entry which is preliminary data.</text>
</comment>
<evidence type="ECO:0000256" key="3">
    <source>
        <dbReference type="ARBA" id="ARBA00022475"/>
    </source>
</evidence>
<feature type="transmembrane region" description="Helical" evidence="8">
    <location>
        <begin position="157"/>
        <end position="175"/>
    </location>
</feature>
<dbReference type="NCBIfam" id="NF037955">
    <property type="entry name" value="mfs"/>
    <property type="match status" value="1"/>
</dbReference>
<dbReference type="EMBL" id="JANIBJ010000027">
    <property type="protein sequence ID" value="MCQ8105293.1"/>
    <property type="molecule type" value="Genomic_DNA"/>
</dbReference>
<dbReference type="Gene3D" id="1.20.1250.20">
    <property type="entry name" value="MFS general substrate transporter like domains"/>
    <property type="match status" value="2"/>
</dbReference>
<feature type="transmembrane region" description="Helical" evidence="8">
    <location>
        <begin position="355"/>
        <end position="376"/>
    </location>
</feature>
<feature type="transmembrane region" description="Helical" evidence="8">
    <location>
        <begin position="324"/>
        <end position="343"/>
    </location>
</feature>
<accession>A0ABT1TIL0</accession>
<organism evidence="10 11">
    <name type="scientific">Methylomonas subterranea</name>
    <dbReference type="NCBI Taxonomy" id="2952225"/>
    <lineage>
        <taxon>Bacteria</taxon>
        <taxon>Pseudomonadati</taxon>
        <taxon>Pseudomonadota</taxon>
        <taxon>Gammaproteobacteria</taxon>
        <taxon>Methylococcales</taxon>
        <taxon>Methylococcaceae</taxon>
        <taxon>Methylomonas</taxon>
    </lineage>
</organism>
<feature type="transmembrane region" description="Helical" evidence="8">
    <location>
        <begin position="264"/>
        <end position="281"/>
    </location>
</feature>
<dbReference type="InterPro" id="IPR024989">
    <property type="entry name" value="MFS_assoc_dom"/>
</dbReference>
<dbReference type="PANTHER" id="PTHR23522">
    <property type="entry name" value="BLL5896 PROTEIN"/>
    <property type="match status" value="1"/>
</dbReference>
<keyword evidence="7 8" id="KW-0472">Membrane</keyword>
<evidence type="ECO:0000256" key="5">
    <source>
        <dbReference type="ARBA" id="ARBA00022692"/>
    </source>
</evidence>
<evidence type="ECO:0000256" key="7">
    <source>
        <dbReference type="ARBA" id="ARBA00023136"/>
    </source>
</evidence>
<feature type="transmembrane region" description="Helical" evidence="8">
    <location>
        <begin position="200"/>
        <end position="224"/>
    </location>
</feature>
<feature type="transmembrane region" description="Helical" evidence="8">
    <location>
        <begin position="94"/>
        <end position="110"/>
    </location>
</feature>
<evidence type="ECO:0000259" key="9">
    <source>
        <dbReference type="Pfam" id="PF12832"/>
    </source>
</evidence>
<keyword evidence="5 8" id="KW-0812">Transmembrane</keyword>
<proteinExistence type="predicted"/>
<feature type="transmembrane region" description="Helical" evidence="8">
    <location>
        <begin position="287"/>
        <end position="312"/>
    </location>
</feature>
<evidence type="ECO:0000256" key="8">
    <source>
        <dbReference type="SAM" id="Phobius"/>
    </source>
</evidence>
<feature type="transmembrane region" description="Helical" evidence="8">
    <location>
        <begin position="131"/>
        <end position="151"/>
    </location>
</feature>
<dbReference type="RefSeq" id="WP_256603229.1">
    <property type="nucleotide sequence ID" value="NZ_JANIBJ010000027.1"/>
</dbReference>
<gene>
    <name evidence="10" type="ORF">NP590_14350</name>
</gene>
<keyword evidence="4" id="KW-0997">Cell inner membrane</keyword>
<dbReference type="InterPro" id="IPR026032">
    <property type="entry name" value="HcaT-like"/>
</dbReference>
<feature type="transmembrane region" description="Helical" evidence="8">
    <location>
        <begin position="236"/>
        <end position="257"/>
    </location>
</feature>
<evidence type="ECO:0000313" key="10">
    <source>
        <dbReference type="EMBL" id="MCQ8105293.1"/>
    </source>
</evidence>
<reference evidence="10 11" key="1">
    <citation type="submission" date="2022-07" db="EMBL/GenBank/DDBJ databases">
        <title>Methylomonas rivi sp. nov., Methylomonas rosea sp. nov., Methylomonas aureus sp. nov. and Methylomonas subterranea sp. nov., four novel methanotrophs isolated from a freshwater creek and the deep terrestrial subsurface.</title>
        <authorList>
            <person name="Abin C."/>
            <person name="Sankaranarayanan K."/>
            <person name="Garner C."/>
            <person name="Sindelar R."/>
            <person name="Kotary K."/>
            <person name="Garner R."/>
            <person name="Barclay S."/>
            <person name="Lawson P."/>
            <person name="Krumholz L."/>
        </authorList>
    </citation>
    <scope>NUCLEOTIDE SEQUENCE [LARGE SCALE GENOMIC DNA]</scope>
    <source>
        <strain evidence="10 11">SURF-2</strain>
    </source>
</reference>
<dbReference type="SUPFAM" id="SSF103473">
    <property type="entry name" value="MFS general substrate transporter"/>
    <property type="match status" value="1"/>
</dbReference>
<feature type="transmembrane region" description="Helical" evidence="8">
    <location>
        <begin position="70"/>
        <end position="88"/>
    </location>
</feature>
<evidence type="ECO:0000256" key="6">
    <source>
        <dbReference type="ARBA" id="ARBA00022989"/>
    </source>
</evidence>
<evidence type="ECO:0000256" key="4">
    <source>
        <dbReference type="ARBA" id="ARBA00022519"/>
    </source>
</evidence>
<keyword evidence="2" id="KW-0813">Transport</keyword>
<evidence type="ECO:0000313" key="11">
    <source>
        <dbReference type="Proteomes" id="UP001524499"/>
    </source>
</evidence>
<feature type="transmembrane region" description="Helical" evidence="8">
    <location>
        <begin position="35"/>
        <end position="58"/>
    </location>
</feature>
<keyword evidence="3" id="KW-1003">Cell membrane</keyword>
<dbReference type="Proteomes" id="UP001524499">
    <property type="component" value="Unassembled WGS sequence"/>
</dbReference>
<evidence type="ECO:0000256" key="1">
    <source>
        <dbReference type="ARBA" id="ARBA00004429"/>
    </source>
</evidence>
<name>A0ABT1TIL0_9GAMM</name>
<dbReference type="PIRSF" id="PIRSF004925">
    <property type="entry name" value="HcaT"/>
    <property type="match status" value="1"/>
</dbReference>
<dbReference type="InterPro" id="IPR036259">
    <property type="entry name" value="MFS_trans_sf"/>
</dbReference>